<protein>
    <recommendedName>
        <fullName evidence="4">HTH gntR-type domain-containing protein</fullName>
    </recommendedName>
</protein>
<reference evidence="5" key="2">
    <citation type="submission" date="2020-09" db="EMBL/GenBank/DDBJ databases">
        <authorList>
            <person name="Sun Q."/>
            <person name="Zhou Y."/>
        </authorList>
    </citation>
    <scope>NUCLEOTIDE SEQUENCE</scope>
    <source>
        <strain evidence="5">CGMCC 4.7110</strain>
    </source>
</reference>
<evidence type="ECO:0000259" key="4">
    <source>
        <dbReference type="PROSITE" id="PS50949"/>
    </source>
</evidence>
<dbReference type="PROSITE" id="PS50949">
    <property type="entry name" value="HTH_GNTR"/>
    <property type="match status" value="1"/>
</dbReference>
<evidence type="ECO:0000313" key="5">
    <source>
        <dbReference type="EMBL" id="GGM97943.1"/>
    </source>
</evidence>
<dbReference type="EMBL" id="BMML01000003">
    <property type="protein sequence ID" value="GGM97943.1"/>
    <property type="molecule type" value="Genomic_DNA"/>
</dbReference>
<dbReference type="Gene3D" id="1.20.120.530">
    <property type="entry name" value="GntR ligand-binding domain-like"/>
    <property type="match status" value="1"/>
</dbReference>
<dbReference type="InterPro" id="IPR008920">
    <property type="entry name" value="TF_FadR/GntR_C"/>
</dbReference>
<dbReference type="PANTHER" id="PTHR43537:SF24">
    <property type="entry name" value="GLUCONATE OPERON TRANSCRIPTIONAL REPRESSOR"/>
    <property type="match status" value="1"/>
</dbReference>
<dbReference type="SMART" id="SM00895">
    <property type="entry name" value="FCD"/>
    <property type="match status" value="1"/>
</dbReference>
<keyword evidence="6" id="KW-1185">Reference proteome</keyword>
<dbReference type="InterPro" id="IPR011711">
    <property type="entry name" value="GntR_C"/>
</dbReference>
<keyword evidence="2" id="KW-0238">DNA-binding</keyword>
<dbReference type="SUPFAM" id="SSF48008">
    <property type="entry name" value="GntR ligand-binding domain-like"/>
    <property type="match status" value="1"/>
</dbReference>
<evidence type="ECO:0000313" key="6">
    <source>
        <dbReference type="Proteomes" id="UP000653411"/>
    </source>
</evidence>
<gene>
    <name evidence="5" type="ORF">GCM10011578_018590</name>
</gene>
<evidence type="ECO:0000256" key="3">
    <source>
        <dbReference type="ARBA" id="ARBA00023163"/>
    </source>
</evidence>
<dbReference type="GO" id="GO:0003700">
    <property type="term" value="F:DNA-binding transcription factor activity"/>
    <property type="evidence" value="ECO:0007669"/>
    <property type="project" value="InterPro"/>
</dbReference>
<organism evidence="5 6">
    <name type="scientific">Streptomyces fuscichromogenes</name>
    <dbReference type="NCBI Taxonomy" id="1324013"/>
    <lineage>
        <taxon>Bacteria</taxon>
        <taxon>Bacillati</taxon>
        <taxon>Actinomycetota</taxon>
        <taxon>Actinomycetes</taxon>
        <taxon>Kitasatosporales</taxon>
        <taxon>Streptomycetaceae</taxon>
        <taxon>Streptomyces</taxon>
    </lineage>
</organism>
<feature type="domain" description="HTH gntR-type" evidence="4">
    <location>
        <begin position="1"/>
        <end position="39"/>
    </location>
</feature>
<dbReference type="Proteomes" id="UP000653411">
    <property type="component" value="Unassembled WGS sequence"/>
</dbReference>
<dbReference type="Pfam" id="PF07729">
    <property type="entry name" value="FCD"/>
    <property type="match status" value="1"/>
</dbReference>
<dbReference type="AlphaFoldDB" id="A0A918CPP1"/>
<dbReference type="Gene3D" id="1.10.10.10">
    <property type="entry name" value="Winged helix-like DNA-binding domain superfamily/Winged helix DNA-binding domain"/>
    <property type="match status" value="1"/>
</dbReference>
<keyword evidence="3" id="KW-0804">Transcription</keyword>
<name>A0A918CPP1_9ACTN</name>
<proteinExistence type="predicted"/>
<dbReference type="InterPro" id="IPR000524">
    <property type="entry name" value="Tscrpt_reg_HTH_GntR"/>
</dbReference>
<dbReference type="Pfam" id="PF00392">
    <property type="entry name" value="GntR"/>
    <property type="match status" value="1"/>
</dbReference>
<evidence type="ECO:0000256" key="2">
    <source>
        <dbReference type="ARBA" id="ARBA00023125"/>
    </source>
</evidence>
<keyword evidence="1" id="KW-0805">Transcription regulation</keyword>
<dbReference type="SUPFAM" id="SSF46785">
    <property type="entry name" value="Winged helix' DNA-binding domain"/>
    <property type="match status" value="1"/>
</dbReference>
<sequence>MKQFGVSAPTMREALRILETEGLIKVQRGSIGGAIVHRPTPQTAAYTLAMVLRSQGTNKGDVVEALSQLEPLCATLCAGLSNRKSTVVRELRKINTASRALLDGDELAFNETMTRFHTALVQRCGSDTLKLLTGALGSICLADVRTWARSTSAHGHYPTAAERVPSIEIHERITDLIYAGDAVEVASVMTAHAKVTRKHVYGGGDLTAPVDPRTVHRSS</sequence>
<dbReference type="PANTHER" id="PTHR43537">
    <property type="entry name" value="TRANSCRIPTIONAL REGULATOR, GNTR FAMILY"/>
    <property type="match status" value="1"/>
</dbReference>
<dbReference type="GO" id="GO:0003677">
    <property type="term" value="F:DNA binding"/>
    <property type="evidence" value="ECO:0007669"/>
    <property type="project" value="UniProtKB-KW"/>
</dbReference>
<dbReference type="InterPro" id="IPR036388">
    <property type="entry name" value="WH-like_DNA-bd_sf"/>
</dbReference>
<evidence type="ECO:0000256" key="1">
    <source>
        <dbReference type="ARBA" id="ARBA00023015"/>
    </source>
</evidence>
<comment type="caution">
    <text evidence="5">The sequence shown here is derived from an EMBL/GenBank/DDBJ whole genome shotgun (WGS) entry which is preliminary data.</text>
</comment>
<reference evidence="5" key="1">
    <citation type="journal article" date="2014" name="Int. J. Syst. Evol. Microbiol.">
        <title>Complete genome sequence of Corynebacterium casei LMG S-19264T (=DSM 44701T), isolated from a smear-ripened cheese.</title>
        <authorList>
            <consortium name="US DOE Joint Genome Institute (JGI-PGF)"/>
            <person name="Walter F."/>
            <person name="Albersmeier A."/>
            <person name="Kalinowski J."/>
            <person name="Ruckert C."/>
        </authorList>
    </citation>
    <scope>NUCLEOTIDE SEQUENCE</scope>
    <source>
        <strain evidence="5">CGMCC 4.7110</strain>
    </source>
</reference>
<dbReference type="InterPro" id="IPR036390">
    <property type="entry name" value="WH_DNA-bd_sf"/>
</dbReference>
<accession>A0A918CPP1</accession>